<dbReference type="PANTHER" id="PTHR45695">
    <property type="entry name" value="LEUCOKININ RECEPTOR-RELATED"/>
    <property type="match status" value="1"/>
</dbReference>
<dbReference type="eggNOG" id="KOG3656">
    <property type="taxonomic scope" value="Eukaryota"/>
</dbReference>
<dbReference type="HOGENOM" id="CLU_009579_11_0_1"/>
<evidence type="ECO:0000256" key="9">
    <source>
        <dbReference type="SAM" id="Phobius"/>
    </source>
</evidence>
<dbReference type="SUPFAM" id="SSF81321">
    <property type="entry name" value="Family A G protein-coupled receptor-like"/>
    <property type="match status" value="1"/>
</dbReference>
<dbReference type="PRINTS" id="PR00237">
    <property type="entry name" value="GPCRRHODOPSN"/>
</dbReference>
<keyword evidence="7 8" id="KW-0807">Transducer</keyword>
<organism evidence="11 12">
    <name type="scientific">Trichoplax adhaerens</name>
    <name type="common">Trichoplax reptans</name>
    <dbReference type="NCBI Taxonomy" id="10228"/>
    <lineage>
        <taxon>Eukaryota</taxon>
        <taxon>Metazoa</taxon>
        <taxon>Placozoa</taxon>
        <taxon>Uniplacotomia</taxon>
        <taxon>Trichoplacea</taxon>
        <taxon>Trichoplacidae</taxon>
        <taxon>Trichoplax</taxon>
    </lineage>
</organism>
<dbReference type="InParanoid" id="B3S544"/>
<evidence type="ECO:0000256" key="4">
    <source>
        <dbReference type="ARBA" id="ARBA00023040"/>
    </source>
</evidence>
<dbReference type="SMART" id="SM01381">
    <property type="entry name" value="7TM_GPCR_Srsx"/>
    <property type="match status" value="1"/>
</dbReference>
<accession>B3S544</accession>
<feature type="non-terminal residue" evidence="11">
    <location>
        <position position="278"/>
    </location>
</feature>
<protein>
    <recommendedName>
        <fullName evidence="10">G-protein coupled receptors family 1 profile domain-containing protein</fullName>
    </recommendedName>
</protein>
<dbReference type="RefSeq" id="XP_002115225.1">
    <property type="nucleotide sequence ID" value="XM_002115189.1"/>
</dbReference>
<evidence type="ECO:0000313" key="12">
    <source>
        <dbReference type="Proteomes" id="UP000009022"/>
    </source>
</evidence>
<dbReference type="Pfam" id="PF00001">
    <property type="entry name" value="7tm_1"/>
    <property type="match status" value="1"/>
</dbReference>
<evidence type="ECO:0000256" key="1">
    <source>
        <dbReference type="ARBA" id="ARBA00004141"/>
    </source>
</evidence>
<feature type="transmembrane region" description="Helical" evidence="9">
    <location>
        <begin position="159"/>
        <end position="182"/>
    </location>
</feature>
<dbReference type="GO" id="GO:0007187">
    <property type="term" value="P:G protein-coupled receptor signaling pathway, coupled to cyclic nucleotide second messenger"/>
    <property type="evidence" value="ECO:0000318"/>
    <property type="project" value="GO_Central"/>
</dbReference>
<gene>
    <name evidence="11" type="ORF">TRIADDRAFT_5190</name>
</gene>
<dbReference type="GO" id="GO:0030425">
    <property type="term" value="C:dendrite"/>
    <property type="evidence" value="ECO:0000318"/>
    <property type="project" value="GO_Central"/>
</dbReference>
<evidence type="ECO:0000256" key="5">
    <source>
        <dbReference type="ARBA" id="ARBA00023136"/>
    </source>
</evidence>
<keyword evidence="2 8" id="KW-0812">Transmembrane</keyword>
<keyword evidence="12" id="KW-1185">Reference proteome</keyword>
<feature type="transmembrane region" description="Helical" evidence="9">
    <location>
        <begin position="215"/>
        <end position="237"/>
    </location>
</feature>
<dbReference type="GO" id="GO:0045202">
    <property type="term" value="C:synapse"/>
    <property type="evidence" value="ECO:0007669"/>
    <property type="project" value="GOC"/>
</dbReference>
<dbReference type="GO" id="GO:0007268">
    <property type="term" value="P:chemical synaptic transmission"/>
    <property type="evidence" value="ECO:0000318"/>
    <property type="project" value="GO_Central"/>
</dbReference>
<proteinExistence type="inferred from homology"/>
<evidence type="ECO:0000256" key="6">
    <source>
        <dbReference type="ARBA" id="ARBA00023170"/>
    </source>
</evidence>
<name>B3S544_TRIAD</name>
<dbReference type="FunFam" id="1.20.1070.10:FF:000464">
    <property type="entry name" value="Trace amine-associated receptor 1"/>
    <property type="match status" value="1"/>
</dbReference>
<reference evidence="11 12" key="1">
    <citation type="journal article" date="2008" name="Nature">
        <title>The Trichoplax genome and the nature of placozoans.</title>
        <authorList>
            <person name="Srivastava M."/>
            <person name="Begovic E."/>
            <person name="Chapman J."/>
            <person name="Putnam N.H."/>
            <person name="Hellsten U."/>
            <person name="Kawashima T."/>
            <person name="Kuo A."/>
            <person name="Mitros T."/>
            <person name="Salamov A."/>
            <person name="Carpenter M.L."/>
            <person name="Signorovitch A.Y."/>
            <person name="Moreno M.A."/>
            <person name="Kamm K."/>
            <person name="Grimwood J."/>
            <person name="Schmutz J."/>
            <person name="Shapiro H."/>
            <person name="Grigoriev I.V."/>
            <person name="Buss L.W."/>
            <person name="Schierwater B."/>
            <person name="Dellaporta S.L."/>
            <person name="Rokhsar D.S."/>
        </authorList>
    </citation>
    <scope>NUCLEOTIDE SEQUENCE [LARGE SCALE GENOMIC DNA]</scope>
    <source>
        <strain evidence="11 12">Grell-BS-1999</strain>
    </source>
</reference>
<dbReference type="PhylomeDB" id="B3S544"/>
<evidence type="ECO:0000256" key="8">
    <source>
        <dbReference type="RuleBase" id="RU000688"/>
    </source>
</evidence>
<comment type="subcellular location">
    <subcellularLocation>
        <location evidence="1">Membrane</location>
        <topology evidence="1">Multi-pass membrane protein</topology>
    </subcellularLocation>
</comment>
<dbReference type="CTD" id="6756438"/>
<keyword evidence="6 8" id="KW-0675">Receptor</keyword>
<evidence type="ECO:0000256" key="2">
    <source>
        <dbReference type="ARBA" id="ARBA00022692"/>
    </source>
</evidence>
<feature type="domain" description="G-protein coupled receptors family 1 profile" evidence="10">
    <location>
        <begin position="12"/>
        <end position="266"/>
    </location>
</feature>
<feature type="non-terminal residue" evidence="11">
    <location>
        <position position="1"/>
    </location>
</feature>
<dbReference type="GO" id="GO:0004993">
    <property type="term" value="F:G protein-coupled serotonin receptor activity"/>
    <property type="evidence" value="ECO:0000318"/>
    <property type="project" value="GO_Central"/>
</dbReference>
<dbReference type="EMBL" id="DS985250">
    <property type="protein sequence ID" value="EDV22070.1"/>
    <property type="molecule type" value="Genomic_DNA"/>
</dbReference>
<evidence type="ECO:0000313" key="11">
    <source>
        <dbReference type="EMBL" id="EDV22070.1"/>
    </source>
</evidence>
<dbReference type="GeneID" id="6756438"/>
<keyword evidence="4 8" id="KW-0297">G-protein coupled receptor</keyword>
<dbReference type="GO" id="GO:0005886">
    <property type="term" value="C:plasma membrane"/>
    <property type="evidence" value="ECO:0000318"/>
    <property type="project" value="GO_Central"/>
</dbReference>
<evidence type="ECO:0000259" key="10">
    <source>
        <dbReference type="PROSITE" id="PS50262"/>
    </source>
</evidence>
<dbReference type="STRING" id="10228.B3S544"/>
<dbReference type="InterPro" id="IPR017452">
    <property type="entry name" value="GPCR_Rhodpsn_7TM"/>
</dbReference>
<dbReference type="PANTHER" id="PTHR45695:SF15">
    <property type="entry name" value="OPSIN RH2"/>
    <property type="match status" value="1"/>
</dbReference>
<dbReference type="Gene3D" id="1.20.1070.10">
    <property type="entry name" value="Rhodopsin 7-helix transmembrane proteins"/>
    <property type="match status" value="1"/>
</dbReference>
<feature type="transmembrane region" description="Helical" evidence="9">
    <location>
        <begin position="112"/>
        <end position="132"/>
    </location>
</feature>
<keyword evidence="3 9" id="KW-1133">Transmembrane helix</keyword>
<dbReference type="CDD" id="cd00637">
    <property type="entry name" value="7tm_classA_rhodopsin-like"/>
    <property type="match status" value="1"/>
</dbReference>
<feature type="transmembrane region" description="Helical" evidence="9">
    <location>
        <begin position="6"/>
        <end position="21"/>
    </location>
</feature>
<feature type="transmembrane region" description="Helical" evidence="9">
    <location>
        <begin position="33"/>
        <end position="58"/>
    </location>
</feature>
<comment type="similarity">
    <text evidence="8">Belongs to the G-protein coupled receptor 1 family.</text>
</comment>
<dbReference type="InterPro" id="IPR000276">
    <property type="entry name" value="GPCR_Rhodpsn"/>
</dbReference>
<dbReference type="PROSITE" id="PS50262">
    <property type="entry name" value="G_PROTEIN_RECEP_F1_2"/>
    <property type="match status" value="1"/>
</dbReference>
<dbReference type="AlphaFoldDB" id="B3S544"/>
<sequence>LMISLIIITVIGNGCVMYVIYHKSVLHTVTGFMMFNLAVTDFIVGIFNMPFSLAAFVASQWEFGLAVCKIVAFIHTQMSTASVVWLAAISIDRCYAICRPLKYYSVITTSKVKIFIALGYLISIVVALPPLFEYKSWGRYRYLGKMAFCWVSDCKARQYLISLMSFLLTSFLVIVICHALIYRSAKSNFRRIPRPTMADHNDQITDKDKINKTTLIIVGTFFICWAPRTIIGILQLLTTQLDNYGMIELLFLWLSMINSTLNPIIYGFHNKVFRQEFR</sequence>
<dbReference type="GO" id="GO:0030594">
    <property type="term" value="F:neurotransmitter receptor activity"/>
    <property type="evidence" value="ECO:0000318"/>
    <property type="project" value="GO_Central"/>
</dbReference>
<evidence type="ECO:0000256" key="3">
    <source>
        <dbReference type="ARBA" id="ARBA00022989"/>
    </source>
</evidence>
<feature type="transmembrane region" description="Helical" evidence="9">
    <location>
        <begin position="70"/>
        <end position="91"/>
    </location>
</feature>
<evidence type="ECO:0000256" key="7">
    <source>
        <dbReference type="ARBA" id="ARBA00023224"/>
    </source>
</evidence>
<dbReference type="FunCoup" id="B3S544">
    <property type="interactions" value="36"/>
</dbReference>
<dbReference type="Proteomes" id="UP000009022">
    <property type="component" value="Unassembled WGS sequence"/>
</dbReference>
<dbReference type="PROSITE" id="PS00237">
    <property type="entry name" value="G_PROTEIN_RECEP_F1_1"/>
    <property type="match status" value="1"/>
</dbReference>
<dbReference type="OrthoDB" id="6021915at2759"/>
<feature type="transmembrane region" description="Helical" evidence="9">
    <location>
        <begin position="249"/>
        <end position="268"/>
    </location>
</feature>
<keyword evidence="5 9" id="KW-0472">Membrane</keyword>
<dbReference type="KEGG" id="tad:TRIADDRAFT_5190"/>